<dbReference type="InterPro" id="IPR013783">
    <property type="entry name" value="Ig-like_fold"/>
</dbReference>
<dbReference type="EMBL" id="QFFZ01000018">
    <property type="protein sequence ID" value="TEB11035.1"/>
    <property type="molecule type" value="Genomic_DNA"/>
</dbReference>
<name>A0A4Y7RPW1_9FIRM</name>
<comment type="caution">
    <text evidence="2">The sequence shown here is derived from an EMBL/GenBank/DDBJ whole genome shotgun (WGS) entry which is preliminary data.</text>
</comment>
<evidence type="ECO:0000259" key="1">
    <source>
        <dbReference type="SMART" id="SM01066"/>
    </source>
</evidence>
<feature type="domain" description="Carbohydrate binding module family 25" evidence="1">
    <location>
        <begin position="22"/>
        <end position="103"/>
    </location>
</feature>
<dbReference type="InterPro" id="IPR005085">
    <property type="entry name" value="CBM25"/>
</dbReference>
<dbReference type="RefSeq" id="WP_134213755.1">
    <property type="nucleotide sequence ID" value="NZ_QFFZ01000018.1"/>
</dbReference>
<organism evidence="2 3">
    <name type="scientific">Pelotomaculum propionicicum</name>
    <dbReference type="NCBI Taxonomy" id="258475"/>
    <lineage>
        <taxon>Bacteria</taxon>
        <taxon>Bacillati</taxon>
        <taxon>Bacillota</taxon>
        <taxon>Clostridia</taxon>
        <taxon>Eubacteriales</taxon>
        <taxon>Desulfotomaculaceae</taxon>
        <taxon>Pelotomaculum</taxon>
    </lineage>
</organism>
<dbReference type="Proteomes" id="UP000297597">
    <property type="component" value="Unassembled WGS sequence"/>
</dbReference>
<evidence type="ECO:0000313" key="2">
    <source>
        <dbReference type="EMBL" id="TEB11035.1"/>
    </source>
</evidence>
<dbReference type="Gene3D" id="2.60.40.10">
    <property type="entry name" value="Immunoglobulins"/>
    <property type="match status" value="1"/>
</dbReference>
<evidence type="ECO:0000313" key="3">
    <source>
        <dbReference type="Proteomes" id="UP000297597"/>
    </source>
</evidence>
<keyword evidence="3" id="KW-1185">Reference proteome</keyword>
<dbReference type="OrthoDB" id="1683298at2"/>
<dbReference type="SMART" id="SM01066">
    <property type="entry name" value="CBM_25"/>
    <property type="match status" value="1"/>
</dbReference>
<sequence>MYHHGWSDHLRGVNVKSLTPDGSDVTIIYDGLLSKSGASQVYLHSGFGNPMQWKIVEDYRMQRTPEGWKKTLNMEDGHLTFCFHDSAGNWDNNNGNNWTYKLV</sequence>
<dbReference type="Pfam" id="PF16760">
    <property type="entry name" value="CBM53"/>
    <property type="match status" value="1"/>
</dbReference>
<proteinExistence type="predicted"/>
<protein>
    <recommendedName>
        <fullName evidence="1">Carbohydrate binding module family 25 domain-containing protein</fullName>
    </recommendedName>
</protein>
<accession>A0A4Y7RPW1</accession>
<gene>
    <name evidence="2" type="ORF">Pmgp_01907</name>
</gene>
<dbReference type="GO" id="GO:2001070">
    <property type="term" value="F:starch binding"/>
    <property type="evidence" value="ECO:0007669"/>
    <property type="project" value="InterPro"/>
</dbReference>
<reference evidence="2 3" key="1">
    <citation type="journal article" date="2018" name="Environ. Microbiol.">
        <title>Novel energy conservation strategies and behaviour of Pelotomaculum schinkii driving syntrophic propionate catabolism.</title>
        <authorList>
            <person name="Hidalgo-Ahumada C.A.P."/>
            <person name="Nobu M.K."/>
            <person name="Narihiro T."/>
            <person name="Tamaki H."/>
            <person name="Liu W.T."/>
            <person name="Kamagata Y."/>
            <person name="Stams A.J.M."/>
            <person name="Imachi H."/>
            <person name="Sousa D.Z."/>
        </authorList>
    </citation>
    <scope>NUCLEOTIDE SEQUENCE [LARGE SCALE GENOMIC DNA]</scope>
    <source>
        <strain evidence="2 3">MGP</strain>
    </source>
</reference>
<dbReference type="AlphaFoldDB" id="A0A4Y7RPW1"/>